<organism evidence="2 3">
    <name type="scientific">Sphaerochaeta pleomorpha (strain ATCC BAA-1885 / DSM 22778 / Grapes)</name>
    <dbReference type="NCBI Taxonomy" id="158190"/>
    <lineage>
        <taxon>Bacteria</taxon>
        <taxon>Pseudomonadati</taxon>
        <taxon>Spirochaetota</taxon>
        <taxon>Spirochaetia</taxon>
        <taxon>Spirochaetales</taxon>
        <taxon>Sphaerochaetaceae</taxon>
        <taxon>Sphaerochaeta</taxon>
    </lineage>
</organism>
<protein>
    <submittedName>
        <fullName evidence="2">HNH endonuclease</fullName>
    </submittedName>
</protein>
<dbReference type="STRING" id="158190.SpiGrapes_0986"/>
<evidence type="ECO:0000313" key="2">
    <source>
        <dbReference type="EMBL" id="AEV28811.1"/>
    </source>
</evidence>
<dbReference type="InterPro" id="IPR002711">
    <property type="entry name" value="HNH"/>
</dbReference>
<proteinExistence type="predicted"/>
<dbReference type="OrthoDB" id="9802901at2"/>
<name>G8QRF8_SPHPG</name>
<keyword evidence="3" id="KW-1185">Reference proteome</keyword>
<dbReference type="RefSeq" id="WP_014269660.1">
    <property type="nucleotide sequence ID" value="NC_016633.1"/>
</dbReference>
<dbReference type="Proteomes" id="UP000005632">
    <property type="component" value="Chromosome"/>
</dbReference>
<keyword evidence="2" id="KW-0378">Hydrolase</keyword>
<keyword evidence="2" id="KW-0255">Endonuclease</keyword>
<dbReference type="InterPro" id="IPR003615">
    <property type="entry name" value="HNH_nuc"/>
</dbReference>
<gene>
    <name evidence="2" type="ordered locus">SpiGrapes_0986</name>
</gene>
<evidence type="ECO:0000313" key="3">
    <source>
        <dbReference type="Proteomes" id="UP000005632"/>
    </source>
</evidence>
<dbReference type="GO" id="GO:0008270">
    <property type="term" value="F:zinc ion binding"/>
    <property type="evidence" value="ECO:0007669"/>
    <property type="project" value="InterPro"/>
</dbReference>
<reference evidence="2 3" key="1">
    <citation type="submission" date="2011-11" db="EMBL/GenBank/DDBJ databases">
        <title>Complete sequence of Spirochaeta sp. grapes.</title>
        <authorList>
            <consortium name="US DOE Joint Genome Institute"/>
            <person name="Lucas S."/>
            <person name="Han J."/>
            <person name="Lapidus A."/>
            <person name="Cheng J.-F."/>
            <person name="Goodwin L."/>
            <person name="Pitluck S."/>
            <person name="Peters L."/>
            <person name="Ovchinnikova G."/>
            <person name="Munk A.C."/>
            <person name="Detter J.C."/>
            <person name="Han C."/>
            <person name="Tapia R."/>
            <person name="Land M."/>
            <person name="Hauser L."/>
            <person name="Kyrpides N."/>
            <person name="Ivanova N."/>
            <person name="Pagani I."/>
            <person name="Ritalahtilisa K."/>
            <person name="Loeffler F."/>
            <person name="Woyke T."/>
        </authorList>
    </citation>
    <scope>NUCLEOTIDE SEQUENCE [LARGE SCALE GENOMIC DNA]</scope>
    <source>
        <strain evidence="3">ATCC BAA-1885 / DSM 22778 / Grapes</strain>
    </source>
</reference>
<accession>G8QRF8</accession>
<dbReference type="eggNOG" id="COG1403">
    <property type="taxonomic scope" value="Bacteria"/>
</dbReference>
<sequence length="185" mass="21228">MPDREVTTIKELIFYQYAKIIASSAFGPESKKQAYGFIKKTFRALRDDEKKWSDILREDRQMLETEHVCAYCGSPDHLAWDHIVPKSLLIKKTCGTCDHIQGIHNQIWACKSCNSSKGTKGLYHFMKELHPDAKPFSDVVPPLLEKKYLKTIYLCHQCNGTLDWDGDGKLDVFALDFPCGRIVKE</sequence>
<dbReference type="AlphaFoldDB" id="G8QRF8"/>
<evidence type="ECO:0000259" key="1">
    <source>
        <dbReference type="Pfam" id="PF01844"/>
    </source>
</evidence>
<keyword evidence="2" id="KW-0540">Nuclease</keyword>
<dbReference type="KEGG" id="sgp:SpiGrapes_0986"/>
<dbReference type="Gene3D" id="1.10.30.50">
    <property type="match status" value="1"/>
</dbReference>
<dbReference type="GO" id="GO:0004519">
    <property type="term" value="F:endonuclease activity"/>
    <property type="evidence" value="ECO:0007669"/>
    <property type="project" value="UniProtKB-KW"/>
</dbReference>
<feature type="domain" description="HNH" evidence="1">
    <location>
        <begin position="69"/>
        <end position="119"/>
    </location>
</feature>
<dbReference type="GO" id="GO:0003676">
    <property type="term" value="F:nucleic acid binding"/>
    <property type="evidence" value="ECO:0007669"/>
    <property type="project" value="InterPro"/>
</dbReference>
<dbReference type="CDD" id="cd00085">
    <property type="entry name" value="HNHc"/>
    <property type="match status" value="1"/>
</dbReference>
<dbReference type="EMBL" id="CP003155">
    <property type="protein sequence ID" value="AEV28811.1"/>
    <property type="molecule type" value="Genomic_DNA"/>
</dbReference>
<dbReference type="HOGENOM" id="CLU_1446391_0_0_12"/>
<dbReference type="Pfam" id="PF01844">
    <property type="entry name" value="HNH"/>
    <property type="match status" value="1"/>
</dbReference>